<evidence type="ECO:0000313" key="2">
    <source>
        <dbReference type="EMBL" id="ERK28218.1"/>
    </source>
</evidence>
<evidence type="ECO:0000256" key="1">
    <source>
        <dbReference type="SAM" id="Phobius"/>
    </source>
</evidence>
<feature type="transmembrane region" description="Helical" evidence="1">
    <location>
        <begin position="7"/>
        <end position="24"/>
    </location>
</feature>
<gene>
    <name evidence="2" type="ORF">CINTURNW_4627</name>
</gene>
<organism evidence="2 3">
    <name type="scientific">Clostridium intestinale URNW</name>
    <dbReference type="NCBI Taxonomy" id="1294142"/>
    <lineage>
        <taxon>Bacteria</taxon>
        <taxon>Bacillati</taxon>
        <taxon>Bacillota</taxon>
        <taxon>Clostridia</taxon>
        <taxon>Eubacteriales</taxon>
        <taxon>Clostridiaceae</taxon>
        <taxon>Clostridium</taxon>
    </lineage>
</organism>
<keyword evidence="1" id="KW-0812">Transmembrane</keyword>
<feature type="transmembrane region" description="Helical" evidence="1">
    <location>
        <begin position="30"/>
        <end position="53"/>
    </location>
</feature>
<feature type="transmembrane region" description="Helical" evidence="1">
    <location>
        <begin position="455"/>
        <end position="476"/>
    </location>
</feature>
<dbReference type="STRING" id="1294142.CINTURNW_4627"/>
<keyword evidence="1" id="KW-1133">Transmembrane helix</keyword>
<dbReference type="HOGENOM" id="CLU_562258_0_0_9"/>
<protein>
    <submittedName>
        <fullName evidence="2">Uncharacterized protein</fullName>
    </submittedName>
</protein>
<dbReference type="EMBL" id="APJA01000037">
    <property type="protein sequence ID" value="ERK28218.1"/>
    <property type="molecule type" value="Genomic_DNA"/>
</dbReference>
<dbReference type="Proteomes" id="UP000016721">
    <property type="component" value="Unassembled WGS sequence"/>
</dbReference>
<dbReference type="AlphaFoldDB" id="U2NGI5"/>
<accession>U2NGI5</accession>
<keyword evidence="1" id="KW-0472">Membrane</keyword>
<sequence length="485" mass="53502">MKNRFRILIVVFLIVFNISFLLPSKKAEAVIPLAVPLAYSLGTFLLTSAGYYLTQSGALDPVLDKVVNTLVDAGEGAVRMYDNGKAWISKQVLNEVVDYINTTYSTPYVDNVPIPNSSYIPATNTIVNNTHDSSNTFTYKAGDVISFPGKTIRNLVLIWGNGLVNEQMQVNFSGTNYILKDQILDRIEFYDTQYGLTMRVVKTVDGHVRTSSGIDVKYINPKEILYDLGESVCAPGWVDSQPVGNVDVTFPNTSSIPNTSTDAGIVIQPKTQEWVPSTVYNPSDVNVGTGEVAEDGTLTDTIPNTGEGEIPNTGFWTSLWNWLQKIIDAILSIPGLIVTGIGNLLSALWEFLQSIVDGIGSIIASLTDSVLSIDVEAIQEGIMEPFKLPRFQQTWNVIQNFDTSSVEPPKLNINLGQLFSAGTSRFTSQNPFSNSETTFIDFSLLNQYSFGGMPLIAYFRFLTGVGFIWTTFNYCWRKLTPDTVI</sequence>
<proteinExistence type="predicted"/>
<reference evidence="2 3" key="1">
    <citation type="journal article" date="2013" name="Genome Announc.">
        <title>Draft Genome Sequence of the Hydrogen- and Ethanol-Producing Bacterium Clostridium intestinale Strain URNW.</title>
        <authorList>
            <person name="Lal S."/>
            <person name="Ramachandran U."/>
            <person name="Zhang X."/>
            <person name="Sparling R."/>
            <person name="Levin D.B."/>
        </authorList>
    </citation>
    <scope>NUCLEOTIDE SEQUENCE [LARGE SCALE GENOMIC DNA]</scope>
    <source>
        <strain evidence="2 3">URNW</strain>
    </source>
</reference>
<dbReference type="RefSeq" id="WP_021804441.1">
    <property type="nucleotide sequence ID" value="NZ_KI273146.1"/>
</dbReference>
<dbReference type="PATRIC" id="fig|1294142.3.peg.4766"/>
<comment type="caution">
    <text evidence="2">The sequence shown here is derived from an EMBL/GenBank/DDBJ whole genome shotgun (WGS) entry which is preliminary data.</text>
</comment>
<evidence type="ECO:0000313" key="3">
    <source>
        <dbReference type="Proteomes" id="UP000016721"/>
    </source>
</evidence>
<name>U2NGI5_9CLOT</name>
<keyword evidence="3" id="KW-1185">Reference proteome</keyword>